<evidence type="ECO:0000256" key="1">
    <source>
        <dbReference type="SAM" id="MobiDB-lite"/>
    </source>
</evidence>
<proteinExistence type="predicted"/>
<keyword evidence="3" id="KW-1185">Reference proteome</keyword>
<gene>
    <name evidence="2" type="ORF">PACLA_8A032832</name>
</gene>
<dbReference type="AlphaFoldDB" id="A0A6S7GNX4"/>
<comment type="caution">
    <text evidence="2">The sequence shown here is derived from an EMBL/GenBank/DDBJ whole genome shotgun (WGS) entry which is preliminary data.</text>
</comment>
<reference evidence="2" key="1">
    <citation type="submission" date="2020-04" db="EMBL/GenBank/DDBJ databases">
        <authorList>
            <person name="Alioto T."/>
            <person name="Alioto T."/>
            <person name="Gomez Garrido J."/>
        </authorList>
    </citation>
    <scope>NUCLEOTIDE SEQUENCE</scope>
    <source>
        <strain evidence="2">A484AB</strain>
    </source>
</reference>
<protein>
    <submittedName>
        <fullName evidence="2">Uncharacterized protein</fullName>
    </submittedName>
</protein>
<sequence length="177" mass="19498">MMCVYTGWSRNLSSYTTDTESDEEETEADDAQEDEEVEEDEEETTDIADDEPEKRGQCFPTDGYADDTGKANFGVRHVDVDVYANPNFALELSANDSYVSGEYAVLWSDSKSSDTNTATLITKDMEVSTCGRPKRFHTKFVSAKMSHVSAPNVTADVIIAVVFAGMCANTERLAISK</sequence>
<organism evidence="2 3">
    <name type="scientific">Paramuricea clavata</name>
    <name type="common">Red gorgonian</name>
    <name type="synonym">Violescent sea-whip</name>
    <dbReference type="NCBI Taxonomy" id="317549"/>
    <lineage>
        <taxon>Eukaryota</taxon>
        <taxon>Metazoa</taxon>
        <taxon>Cnidaria</taxon>
        <taxon>Anthozoa</taxon>
        <taxon>Octocorallia</taxon>
        <taxon>Malacalcyonacea</taxon>
        <taxon>Plexauridae</taxon>
        <taxon>Paramuricea</taxon>
    </lineage>
</organism>
<accession>A0A6S7GNX4</accession>
<dbReference type="Proteomes" id="UP001152795">
    <property type="component" value="Unassembled WGS sequence"/>
</dbReference>
<feature type="region of interest" description="Disordered" evidence="1">
    <location>
        <begin position="13"/>
        <end position="57"/>
    </location>
</feature>
<name>A0A6S7GNX4_PARCT</name>
<feature type="compositionally biased region" description="Acidic residues" evidence="1">
    <location>
        <begin position="19"/>
        <end position="51"/>
    </location>
</feature>
<evidence type="ECO:0000313" key="3">
    <source>
        <dbReference type="Proteomes" id="UP001152795"/>
    </source>
</evidence>
<evidence type="ECO:0000313" key="2">
    <source>
        <dbReference type="EMBL" id="CAB3991236.1"/>
    </source>
</evidence>
<dbReference type="EMBL" id="CACRXK020001811">
    <property type="protein sequence ID" value="CAB3991236.1"/>
    <property type="molecule type" value="Genomic_DNA"/>
</dbReference>